<sequence>MKPEHRHSDRRSPYVFDVHEVGRRAGSMKEFDVTLPAPADLVSGLIGVPEDSDVQLHLRLEAVVEGVLATGTADVELSGQCSRCLTDIDGEDTFDFQELYFYPGHEVEEDDKLIVDETVDVEEPLRGAVVLDLPFTPLCREDCLGLCPECGVNLNDDPTHDHADAVDPRWEKLAGLSEDTQNKI</sequence>
<proteinExistence type="predicted"/>
<evidence type="ECO:0000313" key="2">
    <source>
        <dbReference type="Proteomes" id="UP000199475"/>
    </source>
</evidence>
<dbReference type="InterPro" id="IPR003772">
    <property type="entry name" value="YceD"/>
</dbReference>
<protein>
    <recommendedName>
        <fullName evidence="3">Metal-binding protein</fullName>
    </recommendedName>
</protein>
<accession>A0A1G9J9P4</accession>
<dbReference type="PANTHER" id="PTHR34374:SF1">
    <property type="entry name" value="LARGE RIBOSOMAL RNA SUBUNIT ACCUMULATION PROTEIN YCED HOMOLOG 1, CHLOROPLASTIC"/>
    <property type="match status" value="1"/>
</dbReference>
<dbReference type="STRING" id="686624.SAMN04488242_1103"/>
<dbReference type="AlphaFoldDB" id="A0A1G9J9P4"/>
<keyword evidence="2" id="KW-1185">Reference proteome</keyword>
<dbReference type="PANTHER" id="PTHR34374">
    <property type="entry name" value="LARGE RIBOSOMAL RNA SUBUNIT ACCUMULATION PROTEIN YCED HOMOLOG 1, CHLOROPLASTIC"/>
    <property type="match status" value="1"/>
</dbReference>
<dbReference type="Proteomes" id="UP000199475">
    <property type="component" value="Unassembled WGS sequence"/>
</dbReference>
<gene>
    <name evidence="1" type="ORF">SAMN04488242_1103</name>
</gene>
<dbReference type="EMBL" id="FNGP01000002">
    <property type="protein sequence ID" value="SDL33933.1"/>
    <property type="molecule type" value="Genomic_DNA"/>
</dbReference>
<evidence type="ECO:0000313" key="1">
    <source>
        <dbReference type="EMBL" id="SDL33933.1"/>
    </source>
</evidence>
<evidence type="ECO:0008006" key="3">
    <source>
        <dbReference type="Google" id="ProtNLM"/>
    </source>
</evidence>
<dbReference type="Pfam" id="PF02620">
    <property type="entry name" value="YceD"/>
    <property type="match status" value="1"/>
</dbReference>
<dbReference type="OrthoDB" id="9790372at2"/>
<reference evidence="1 2" key="1">
    <citation type="submission" date="2016-10" db="EMBL/GenBank/DDBJ databases">
        <authorList>
            <person name="de Groot N.N."/>
        </authorList>
    </citation>
    <scope>NUCLEOTIDE SEQUENCE [LARGE SCALE GENOMIC DNA]</scope>
    <source>
        <strain evidence="1 2">CGMCC 1.9159</strain>
    </source>
</reference>
<dbReference type="RefSeq" id="WP_093249753.1">
    <property type="nucleotide sequence ID" value="NZ_FNGP01000002.1"/>
</dbReference>
<name>A0A1G9J9P4_9ACTN</name>
<organism evidence="1 2">
    <name type="scientific">Tessaracoccus oleiagri</name>
    <dbReference type="NCBI Taxonomy" id="686624"/>
    <lineage>
        <taxon>Bacteria</taxon>
        <taxon>Bacillati</taxon>
        <taxon>Actinomycetota</taxon>
        <taxon>Actinomycetes</taxon>
        <taxon>Propionibacteriales</taxon>
        <taxon>Propionibacteriaceae</taxon>
        <taxon>Tessaracoccus</taxon>
    </lineage>
</organism>